<evidence type="ECO:0000313" key="2">
    <source>
        <dbReference type="Proteomes" id="UP000054693"/>
    </source>
</evidence>
<sequence>MYTKLFEQKLDKKEDKEKRIQFVYNIYSVLSRDPSISNEMKQKILTGSLFYTNLSAKEIQEDIENRYTPSNNC</sequence>
<comment type="caution">
    <text evidence="1">The sequence shown here is derived from an EMBL/GenBank/DDBJ whole genome shotgun (WGS) entry which is preliminary data.</text>
</comment>
<keyword evidence="2" id="KW-1185">Reference proteome</keyword>
<name>A0A0W0ZTI9_9GAMM</name>
<dbReference type="STRING" id="40335.Ltuc_0340"/>
<protein>
    <submittedName>
        <fullName evidence="1">Uncharacterized protein</fullName>
    </submittedName>
</protein>
<dbReference type="AlphaFoldDB" id="A0A0W0ZTI9"/>
<gene>
    <name evidence="1" type="ORF">Ltuc_0340</name>
</gene>
<dbReference type="EMBL" id="LNZA01000001">
    <property type="protein sequence ID" value="KTD72493.1"/>
    <property type="molecule type" value="Genomic_DNA"/>
</dbReference>
<dbReference type="OrthoDB" id="5653858at2"/>
<evidence type="ECO:0000313" key="1">
    <source>
        <dbReference type="EMBL" id="KTD72493.1"/>
    </source>
</evidence>
<organism evidence="1 2">
    <name type="scientific">Legionella tucsonensis</name>
    <dbReference type="NCBI Taxonomy" id="40335"/>
    <lineage>
        <taxon>Bacteria</taxon>
        <taxon>Pseudomonadati</taxon>
        <taxon>Pseudomonadota</taxon>
        <taxon>Gammaproteobacteria</taxon>
        <taxon>Legionellales</taxon>
        <taxon>Legionellaceae</taxon>
        <taxon>Legionella</taxon>
    </lineage>
</organism>
<accession>A0A0W0ZTI9</accession>
<proteinExistence type="predicted"/>
<dbReference type="RefSeq" id="WP_058519633.1">
    <property type="nucleotide sequence ID" value="NZ_CAAAIP010000010.1"/>
</dbReference>
<dbReference type="PATRIC" id="fig|40335.7.peg.354"/>
<dbReference type="Proteomes" id="UP000054693">
    <property type="component" value="Unassembled WGS sequence"/>
</dbReference>
<reference evidence="1 2" key="1">
    <citation type="submission" date="2015-11" db="EMBL/GenBank/DDBJ databases">
        <title>Genomic analysis of 38 Legionella species identifies large and diverse effector repertoires.</title>
        <authorList>
            <person name="Burstein D."/>
            <person name="Amaro F."/>
            <person name="Zusman T."/>
            <person name="Lifshitz Z."/>
            <person name="Cohen O."/>
            <person name="Gilbert J.A."/>
            <person name="Pupko T."/>
            <person name="Shuman H.A."/>
            <person name="Segal G."/>
        </authorList>
    </citation>
    <scope>NUCLEOTIDE SEQUENCE [LARGE SCALE GENOMIC DNA]</scope>
    <source>
        <strain evidence="1 2">ATCC 49180</strain>
    </source>
</reference>